<dbReference type="InterPro" id="IPR027372">
    <property type="entry name" value="Phytase-like_dom"/>
</dbReference>
<sequence length="393" mass="42071">MARSIAPLAALAAALLLGACAGAQQGPAPERGGLRLLGEQRLAWRQAFGDTVVGGLSGIDYDARSGTWVMVSDDRSVFSPARFYTATLDYGSHGFTGLRLEGVTLLRQPDGSLFPDRRQQAARGGEVPDFESIRIDPADGSLWIGSEGGCAVRENPALLHLARDGRTLSRFEGPAMFDLCRRAGTGTRDNLAFEGLTFARDGRSLWVSMEGPLWQDGPVPARGQGSVTRLTQFTRAGGVLRQVAYPLDALPDTPAEDPSAVNGVSEILAVDDDHLLTLERAAVRQPDGRYLMSLRLYELDLREASDIQALPALQGAAYRPVRKRLVLDLSELPLARLDNLEGMAWGPRVGDGCATLVLVSDDNFNPAQVTQLLAFDVLPASGLCRAGAPAAPR</sequence>
<proteinExistence type="predicted"/>
<dbReference type="EMBL" id="CP017755">
    <property type="protein sequence ID" value="AOZ10797.1"/>
    <property type="molecule type" value="Genomic_DNA"/>
</dbReference>
<dbReference type="PANTHER" id="PTHR37957">
    <property type="entry name" value="BLR7070 PROTEIN"/>
    <property type="match status" value="1"/>
</dbReference>
<feature type="signal peptide" evidence="1">
    <location>
        <begin position="1"/>
        <end position="23"/>
    </location>
</feature>
<gene>
    <name evidence="3" type="ORF">BKK80_25465</name>
</gene>
<evidence type="ECO:0000256" key="1">
    <source>
        <dbReference type="SAM" id="SignalP"/>
    </source>
</evidence>
<accession>A0ABN4TU73</accession>
<reference evidence="3 4" key="1">
    <citation type="submission" date="2016-10" db="EMBL/GenBank/DDBJ databases">
        <title>Complete genome sequences of three Cupriavidus strains isolated from various Malaysian environments.</title>
        <authorList>
            <person name="Abdullah A.A.-A."/>
            <person name="Shafie N.A.H."/>
            <person name="Lau N.S."/>
        </authorList>
    </citation>
    <scope>NUCLEOTIDE SEQUENCE [LARGE SCALE GENOMIC DNA]</scope>
    <source>
        <strain evidence="3 4">USMAA1020</strain>
    </source>
</reference>
<dbReference type="Proteomes" id="UP000177515">
    <property type="component" value="Chromosome 2"/>
</dbReference>
<dbReference type="PROSITE" id="PS51257">
    <property type="entry name" value="PROKAR_LIPOPROTEIN"/>
    <property type="match status" value="1"/>
</dbReference>
<evidence type="ECO:0000313" key="3">
    <source>
        <dbReference type="EMBL" id="AOZ10797.1"/>
    </source>
</evidence>
<organism evidence="3 4">
    <name type="scientific">Cupriavidus malaysiensis</name>
    <dbReference type="NCBI Taxonomy" id="367825"/>
    <lineage>
        <taxon>Bacteria</taxon>
        <taxon>Pseudomonadati</taxon>
        <taxon>Pseudomonadota</taxon>
        <taxon>Betaproteobacteria</taxon>
        <taxon>Burkholderiales</taxon>
        <taxon>Burkholderiaceae</taxon>
        <taxon>Cupriavidus</taxon>
    </lineage>
</organism>
<evidence type="ECO:0000259" key="2">
    <source>
        <dbReference type="Pfam" id="PF13449"/>
    </source>
</evidence>
<dbReference type="Pfam" id="PF13449">
    <property type="entry name" value="Phytase-like"/>
    <property type="match status" value="1"/>
</dbReference>
<dbReference type="PANTHER" id="PTHR37957:SF1">
    <property type="entry name" value="PHYTASE-LIKE DOMAIN-CONTAINING PROTEIN"/>
    <property type="match status" value="1"/>
</dbReference>
<protein>
    <recommendedName>
        <fullName evidence="2">Phytase-like domain-containing protein</fullName>
    </recommendedName>
</protein>
<evidence type="ECO:0000313" key="4">
    <source>
        <dbReference type="Proteomes" id="UP000177515"/>
    </source>
</evidence>
<feature type="domain" description="Phytase-like" evidence="2">
    <location>
        <begin position="52"/>
        <end position="364"/>
    </location>
</feature>
<keyword evidence="1" id="KW-0732">Signal</keyword>
<keyword evidence="4" id="KW-1185">Reference proteome</keyword>
<name>A0ABN4TU73_9BURK</name>
<feature type="chain" id="PRO_5047081061" description="Phytase-like domain-containing protein" evidence="1">
    <location>
        <begin position="24"/>
        <end position="393"/>
    </location>
</feature>